<dbReference type="EMBL" id="WTYY01000001">
    <property type="protein sequence ID" value="MXO87491.1"/>
    <property type="molecule type" value="Genomic_DNA"/>
</dbReference>
<keyword evidence="1" id="KW-0812">Transmembrane</keyword>
<feature type="transmembrane region" description="Helical" evidence="1">
    <location>
        <begin position="201"/>
        <end position="218"/>
    </location>
</feature>
<feature type="transmembrane region" description="Helical" evidence="1">
    <location>
        <begin position="253"/>
        <end position="271"/>
    </location>
</feature>
<dbReference type="RefSeq" id="WP_160589424.1">
    <property type="nucleotide sequence ID" value="NZ_BAAAFP010000002.1"/>
</dbReference>
<keyword evidence="3" id="KW-1185">Reference proteome</keyword>
<feature type="transmembrane region" description="Helical" evidence="1">
    <location>
        <begin position="74"/>
        <end position="93"/>
    </location>
</feature>
<comment type="caution">
    <text evidence="2">The sequence shown here is derived from an EMBL/GenBank/DDBJ whole genome shotgun (WGS) entry which is preliminary data.</text>
</comment>
<sequence length="280" mass="28771">MNSQGELGTPELRSPELRSQELKTQIDQLGAAINAGHRGPAIGGEMLVAFAVAFLPASASVAAAAFGLLPPTVFLSPLGALAAFLACLFAAPARGLAVRLGMALAAGIGAEAVWRMILSAATGNGTSLTDSAGQVLVTSVPLAILALVLASGALALHALRRQPGALSSANKAMIACWMAIFAGAAVMIAAFTLTGIRLNNWFGFMLMPAVMLGLWGAGWMAGGWISQRKWMGLVAAGSFVLALYYAWTFDFFGSLIIALLLLVLAPGVQLMRQAGTGDEG</sequence>
<name>A0A844ZG48_9SPHN</name>
<dbReference type="AlphaFoldDB" id="A0A844ZG48"/>
<protein>
    <submittedName>
        <fullName evidence="2">Uncharacterized protein</fullName>
    </submittedName>
</protein>
<feature type="transmembrane region" description="Helical" evidence="1">
    <location>
        <begin position="172"/>
        <end position="195"/>
    </location>
</feature>
<evidence type="ECO:0000313" key="3">
    <source>
        <dbReference type="Proteomes" id="UP000435243"/>
    </source>
</evidence>
<evidence type="ECO:0000256" key="1">
    <source>
        <dbReference type="SAM" id="Phobius"/>
    </source>
</evidence>
<feature type="transmembrane region" description="Helical" evidence="1">
    <location>
        <begin position="47"/>
        <end position="68"/>
    </location>
</feature>
<keyword evidence="1" id="KW-1133">Transmembrane helix</keyword>
<evidence type="ECO:0000313" key="2">
    <source>
        <dbReference type="EMBL" id="MXO87491.1"/>
    </source>
</evidence>
<gene>
    <name evidence="2" type="ORF">GRI32_01930</name>
</gene>
<feature type="transmembrane region" description="Helical" evidence="1">
    <location>
        <begin position="100"/>
        <end position="118"/>
    </location>
</feature>
<accession>A0A844ZG48</accession>
<keyword evidence="1" id="KW-0472">Membrane</keyword>
<reference evidence="2 3" key="1">
    <citation type="submission" date="2019-12" db="EMBL/GenBank/DDBJ databases">
        <title>Genomic-based taxomic classification of the family Erythrobacteraceae.</title>
        <authorList>
            <person name="Xu L."/>
        </authorList>
    </citation>
    <scope>NUCLEOTIDE SEQUENCE [LARGE SCALE GENOMIC DNA]</scope>
    <source>
        <strain evidence="2 3">JCM 16339</strain>
    </source>
</reference>
<feature type="transmembrane region" description="Helical" evidence="1">
    <location>
        <begin position="138"/>
        <end position="160"/>
    </location>
</feature>
<dbReference type="Proteomes" id="UP000435243">
    <property type="component" value="Unassembled WGS sequence"/>
</dbReference>
<organism evidence="2 3">
    <name type="scientific">Alteraurantiacibacter aestuarii</name>
    <dbReference type="NCBI Taxonomy" id="650004"/>
    <lineage>
        <taxon>Bacteria</taxon>
        <taxon>Pseudomonadati</taxon>
        <taxon>Pseudomonadota</taxon>
        <taxon>Alphaproteobacteria</taxon>
        <taxon>Sphingomonadales</taxon>
        <taxon>Erythrobacteraceae</taxon>
        <taxon>Alteraurantiacibacter</taxon>
    </lineage>
</organism>
<feature type="transmembrane region" description="Helical" evidence="1">
    <location>
        <begin position="230"/>
        <end position="247"/>
    </location>
</feature>
<proteinExistence type="predicted"/>